<keyword evidence="1" id="KW-0812">Transmembrane</keyword>
<keyword evidence="1" id="KW-0472">Membrane</keyword>
<gene>
    <name evidence="2" type="ORF">SporoS204_07445</name>
</gene>
<keyword evidence="3" id="KW-1185">Reference proteome</keyword>
<dbReference type="EMBL" id="CP015108">
    <property type="protein sequence ID" value="ARF15701.1"/>
    <property type="molecule type" value="Genomic_DNA"/>
</dbReference>
<evidence type="ECO:0000256" key="1">
    <source>
        <dbReference type="SAM" id="Phobius"/>
    </source>
</evidence>
<dbReference type="Proteomes" id="UP000192486">
    <property type="component" value="Chromosome"/>
</dbReference>
<organism evidence="2 3">
    <name type="scientific">Sporosarcina ureae</name>
    <dbReference type="NCBI Taxonomy" id="1571"/>
    <lineage>
        <taxon>Bacteria</taxon>
        <taxon>Bacillati</taxon>
        <taxon>Bacillota</taxon>
        <taxon>Bacilli</taxon>
        <taxon>Bacillales</taxon>
        <taxon>Caryophanaceae</taxon>
        <taxon>Sporosarcina</taxon>
    </lineage>
</organism>
<protein>
    <recommendedName>
        <fullName evidence="4">DUF3953 domain-containing protein</fullName>
    </recommendedName>
</protein>
<reference evidence="2 3" key="1">
    <citation type="submission" date="2016-04" db="EMBL/GenBank/DDBJ databases">
        <title>Comparative Genomics and Epigenetics of Sporosarcina ureae.</title>
        <authorList>
            <person name="Oliver A.S."/>
            <person name="Cooper K.K."/>
        </authorList>
    </citation>
    <scope>NUCLEOTIDE SEQUENCE [LARGE SCALE GENOMIC DNA]</scope>
    <source>
        <strain evidence="2 3">S204</strain>
    </source>
</reference>
<feature type="transmembrane region" description="Helical" evidence="1">
    <location>
        <begin position="6"/>
        <end position="22"/>
    </location>
</feature>
<sequence>MKTLKIILIMAVISLASFGLITNTSSKILPFLLLLMALMAAVIGVTEFQNRKPASLGLFLAAGFALFVGVYIL</sequence>
<evidence type="ECO:0000313" key="2">
    <source>
        <dbReference type="EMBL" id="ARF15701.1"/>
    </source>
</evidence>
<keyword evidence="1" id="KW-1133">Transmembrane helix</keyword>
<feature type="transmembrane region" description="Helical" evidence="1">
    <location>
        <begin position="54"/>
        <end position="72"/>
    </location>
</feature>
<name>A0ABN4YY38_SPOUR</name>
<proteinExistence type="predicted"/>
<feature type="transmembrane region" description="Helical" evidence="1">
    <location>
        <begin position="29"/>
        <end position="48"/>
    </location>
</feature>
<dbReference type="InterPro" id="IPR025018">
    <property type="entry name" value="DUF3953"/>
</dbReference>
<evidence type="ECO:0008006" key="4">
    <source>
        <dbReference type="Google" id="ProtNLM"/>
    </source>
</evidence>
<evidence type="ECO:0000313" key="3">
    <source>
        <dbReference type="Proteomes" id="UP000192486"/>
    </source>
</evidence>
<accession>A0ABN4YY38</accession>
<dbReference type="Pfam" id="PF13129">
    <property type="entry name" value="DUF3953"/>
    <property type="match status" value="1"/>
</dbReference>